<evidence type="ECO:0000313" key="3">
    <source>
        <dbReference type="Proteomes" id="UP000199155"/>
    </source>
</evidence>
<sequence length="344" mass="37735">MTDIALSYAQTVDRRLTHRAAVSECFVTDAVSTGERTFLVAAQLPRTHSYYNDHVTSSKAPAAYDPLLVLEIFRQTCIVASHEYMAVPEGSSFVFDRGDMEILDSHALHLGDLPGRMVVAGEITEIRERAGIPAGATIEVRASVDNREAASMRLVFRWMPRETWQRLRKRARTALTLTPQRAHALTGRLKPAAVGRRLPSNVVLGGVTVVLGQEVVAPVVVDQRHPALFDHPVDHIPGAVMFEAFRQTALTAAHELLGLPPQQLTMSTCEVEFSRVGEFELPTDCRAQLTEETDGHYTFGLVLEQEGEVIARSRVTLTAVGLPARRNEDRAPSTSRGELAPAAA</sequence>
<accession>A0A1G9HNN9</accession>
<dbReference type="RefSeq" id="WP_093616696.1">
    <property type="nucleotide sequence ID" value="NZ_FNFF01000019.1"/>
</dbReference>
<reference evidence="2 3" key="1">
    <citation type="submission" date="2016-10" db="EMBL/GenBank/DDBJ databases">
        <authorList>
            <person name="de Groot N.N."/>
        </authorList>
    </citation>
    <scope>NUCLEOTIDE SEQUENCE [LARGE SCALE GENOMIC DNA]</scope>
    <source>
        <strain evidence="2 3">CGMCC 4.5727</strain>
    </source>
</reference>
<dbReference type="InterPro" id="IPR047757">
    <property type="entry name" value="AfsA-like"/>
</dbReference>
<dbReference type="NCBIfam" id="NF041195">
    <property type="entry name" value="ScbA_BarX_GamBu"/>
    <property type="match status" value="1"/>
</dbReference>
<dbReference type="Pfam" id="PF03756">
    <property type="entry name" value="AfsA"/>
    <property type="match status" value="2"/>
</dbReference>
<gene>
    <name evidence="2" type="ORF">SAMN05421806_119114</name>
</gene>
<evidence type="ECO:0000313" key="2">
    <source>
        <dbReference type="EMBL" id="SDL14578.1"/>
    </source>
</evidence>
<dbReference type="OrthoDB" id="7838374at2"/>
<organism evidence="2 3">
    <name type="scientific">Streptomyces indicus</name>
    <dbReference type="NCBI Taxonomy" id="417292"/>
    <lineage>
        <taxon>Bacteria</taxon>
        <taxon>Bacillati</taxon>
        <taxon>Actinomycetota</taxon>
        <taxon>Actinomycetes</taxon>
        <taxon>Kitasatosporales</taxon>
        <taxon>Streptomycetaceae</taxon>
        <taxon>Streptomyces</taxon>
    </lineage>
</organism>
<keyword evidence="3" id="KW-1185">Reference proteome</keyword>
<feature type="domain" description="A-factor biosynthesis hotdog" evidence="1">
    <location>
        <begin position="18"/>
        <end position="155"/>
    </location>
</feature>
<evidence type="ECO:0000259" key="1">
    <source>
        <dbReference type="Pfam" id="PF03756"/>
    </source>
</evidence>
<proteinExistence type="predicted"/>
<dbReference type="EMBL" id="FNFF01000019">
    <property type="protein sequence ID" value="SDL14578.1"/>
    <property type="molecule type" value="Genomic_DNA"/>
</dbReference>
<dbReference type="InterPro" id="IPR005509">
    <property type="entry name" value="AfsA_hotdog_dom"/>
</dbReference>
<dbReference type="AlphaFoldDB" id="A0A1G9HNN9"/>
<dbReference type="Proteomes" id="UP000199155">
    <property type="component" value="Unassembled WGS sequence"/>
</dbReference>
<dbReference type="STRING" id="417292.SAMN05421806_119114"/>
<dbReference type="GO" id="GO:0016740">
    <property type="term" value="F:transferase activity"/>
    <property type="evidence" value="ECO:0007669"/>
    <property type="project" value="InterPro"/>
</dbReference>
<protein>
    <submittedName>
        <fullName evidence="2">A-factor biosynthesis hotdog domain-containing protein</fullName>
    </submittedName>
</protein>
<name>A0A1G9HNN9_9ACTN</name>
<feature type="domain" description="A-factor biosynthesis hotdog" evidence="1">
    <location>
        <begin position="193"/>
        <end position="318"/>
    </location>
</feature>